<dbReference type="HOGENOM" id="CLU_2365761_0_0_1"/>
<keyword evidence="3" id="KW-1185">Reference proteome</keyword>
<feature type="non-terminal residue" evidence="1">
    <location>
        <position position="1"/>
    </location>
</feature>
<name>A0A072TD94_MEDTR</name>
<feature type="non-terminal residue" evidence="1">
    <location>
        <position position="96"/>
    </location>
</feature>
<dbReference type="EMBL" id="KL403617">
    <property type="protein sequence ID" value="KEH15519.1"/>
    <property type="molecule type" value="Genomic_DNA"/>
</dbReference>
<evidence type="ECO:0000313" key="2">
    <source>
        <dbReference type="EnsemblPlants" id="KEH15519"/>
    </source>
</evidence>
<evidence type="ECO:0000313" key="3">
    <source>
        <dbReference type="Proteomes" id="UP000002051"/>
    </source>
</evidence>
<keyword evidence="1" id="KW-0812">Transmembrane</keyword>
<organism evidence="1 3">
    <name type="scientific">Medicago truncatula</name>
    <name type="common">Barrel medic</name>
    <name type="synonym">Medicago tribuloides</name>
    <dbReference type="NCBI Taxonomy" id="3880"/>
    <lineage>
        <taxon>Eukaryota</taxon>
        <taxon>Viridiplantae</taxon>
        <taxon>Streptophyta</taxon>
        <taxon>Embryophyta</taxon>
        <taxon>Tracheophyta</taxon>
        <taxon>Spermatophyta</taxon>
        <taxon>Magnoliopsida</taxon>
        <taxon>eudicotyledons</taxon>
        <taxon>Gunneridae</taxon>
        <taxon>Pentapetalae</taxon>
        <taxon>rosids</taxon>
        <taxon>fabids</taxon>
        <taxon>Fabales</taxon>
        <taxon>Fabaceae</taxon>
        <taxon>Papilionoideae</taxon>
        <taxon>50 kb inversion clade</taxon>
        <taxon>NPAAA clade</taxon>
        <taxon>Hologalegina</taxon>
        <taxon>IRL clade</taxon>
        <taxon>Trifolieae</taxon>
        <taxon>Medicago</taxon>
    </lineage>
</organism>
<dbReference type="AlphaFoldDB" id="A0A072TD94"/>
<keyword evidence="1" id="KW-0472">Membrane</keyword>
<reference evidence="1 3" key="2">
    <citation type="journal article" date="2014" name="BMC Genomics">
        <title>An improved genome release (version Mt4.0) for the model legume Medicago truncatula.</title>
        <authorList>
            <person name="Tang H."/>
            <person name="Krishnakumar V."/>
            <person name="Bidwell S."/>
            <person name="Rosen B."/>
            <person name="Chan A."/>
            <person name="Zhou S."/>
            <person name="Gentzbittel L."/>
            <person name="Childs K.L."/>
            <person name="Yandell M."/>
            <person name="Gundlach H."/>
            <person name="Mayer K.F."/>
            <person name="Schwartz D.C."/>
            <person name="Town C.D."/>
        </authorList>
    </citation>
    <scope>GENOME REANNOTATION</scope>
    <source>
        <strain evidence="1">A17</strain>
        <strain evidence="2 3">cv. Jemalong A17</strain>
    </source>
</reference>
<reference evidence="2" key="3">
    <citation type="submission" date="2015-06" db="UniProtKB">
        <authorList>
            <consortium name="EnsemblPlants"/>
        </authorList>
    </citation>
    <scope>IDENTIFICATION</scope>
    <source>
        <strain evidence="2">cv. Jemalong A17</strain>
    </source>
</reference>
<dbReference type="EnsemblPlants" id="KEH15519">
    <property type="protein sequence ID" value="KEH15519"/>
    <property type="gene ID" value="MTR_0893s0020"/>
</dbReference>
<accession>A0A072TD94</accession>
<proteinExistence type="predicted"/>
<evidence type="ECO:0000313" key="1">
    <source>
        <dbReference type="EMBL" id="KEH15519.1"/>
    </source>
</evidence>
<protein>
    <submittedName>
        <fullName evidence="1">Transmembrane protein, putative</fullName>
    </submittedName>
</protein>
<dbReference type="Proteomes" id="UP000002051">
    <property type="component" value="Unassembled WGS sequence"/>
</dbReference>
<sequence length="96" mass="9313">GNTRIVNDGVTTSGSTAISSASAAFTAADVGKRIDIATTNASGVATLVVSTTIAAFVSATQVTLAKAAGDLPAGVYYSGTALPAITKPIALFGHSA</sequence>
<gene>
    <name evidence="1" type="ORF">MTR_0893s0020</name>
</gene>
<reference evidence="1 3" key="1">
    <citation type="journal article" date="2011" name="Nature">
        <title>The Medicago genome provides insight into the evolution of rhizobial symbioses.</title>
        <authorList>
            <person name="Young N.D."/>
            <person name="Debelle F."/>
            <person name="Oldroyd G.E."/>
            <person name="Geurts R."/>
            <person name="Cannon S.B."/>
            <person name="Udvardi M.K."/>
            <person name="Benedito V.A."/>
            <person name="Mayer K.F."/>
            <person name="Gouzy J."/>
            <person name="Schoof H."/>
            <person name="Van de Peer Y."/>
            <person name="Proost S."/>
            <person name="Cook D.R."/>
            <person name="Meyers B.C."/>
            <person name="Spannagl M."/>
            <person name="Cheung F."/>
            <person name="De Mita S."/>
            <person name="Krishnakumar V."/>
            <person name="Gundlach H."/>
            <person name="Zhou S."/>
            <person name="Mudge J."/>
            <person name="Bharti A.K."/>
            <person name="Murray J.D."/>
            <person name="Naoumkina M.A."/>
            <person name="Rosen B."/>
            <person name="Silverstein K.A."/>
            <person name="Tang H."/>
            <person name="Rombauts S."/>
            <person name="Zhao P.X."/>
            <person name="Zhou P."/>
            <person name="Barbe V."/>
            <person name="Bardou P."/>
            <person name="Bechner M."/>
            <person name="Bellec A."/>
            <person name="Berger A."/>
            <person name="Berges H."/>
            <person name="Bidwell S."/>
            <person name="Bisseling T."/>
            <person name="Choisne N."/>
            <person name="Couloux A."/>
            <person name="Denny R."/>
            <person name="Deshpande S."/>
            <person name="Dai X."/>
            <person name="Doyle J.J."/>
            <person name="Dudez A.M."/>
            <person name="Farmer A.D."/>
            <person name="Fouteau S."/>
            <person name="Franken C."/>
            <person name="Gibelin C."/>
            <person name="Gish J."/>
            <person name="Goldstein S."/>
            <person name="Gonzalez A.J."/>
            <person name="Green P.J."/>
            <person name="Hallab A."/>
            <person name="Hartog M."/>
            <person name="Hua A."/>
            <person name="Humphray S.J."/>
            <person name="Jeong D.H."/>
            <person name="Jing Y."/>
            <person name="Jocker A."/>
            <person name="Kenton S.M."/>
            <person name="Kim D.J."/>
            <person name="Klee K."/>
            <person name="Lai H."/>
            <person name="Lang C."/>
            <person name="Lin S."/>
            <person name="Macmil S.L."/>
            <person name="Magdelenat G."/>
            <person name="Matthews L."/>
            <person name="McCorrison J."/>
            <person name="Monaghan E.L."/>
            <person name="Mun J.H."/>
            <person name="Najar F.Z."/>
            <person name="Nicholson C."/>
            <person name="Noirot C."/>
            <person name="O'Bleness M."/>
            <person name="Paule C.R."/>
            <person name="Poulain J."/>
            <person name="Prion F."/>
            <person name="Qin B."/>
            <person name="Qu C."/>
            <person name="Retzel E.F."/>
            <person name="Riddle C."/>
            <person name="Sallet E."/>
            <person name="Samain S."/>
            <person name="Samson N."/>
            <person name="Sanders I."/>
            <person name="Saurat O."/>
            <person name="Scarpelli C."/>
            <person name="Schiex T."/>
            <person name="Segurens B."/>
            <person name="Severin A.J."/>
            <person name="Sherrier D.J."/>
            <person name="Shi R."/>
            <person name="Sims S."/>
            <person name="Singer S.R."/>
            <person name="Sinharoy S."/>
            <person name="Sterck L."/>
            <person name="Viollet A."/>
            <person name="Wang B.B."/>
            <person name="Wang K."/>
            <person name="Wang M."/>
            <person name="Wang X."/>
            <person name="Warfsmann J."/>
            <person name="Weissenbach J."/>
            <person name="White D.D."/>
            <person name="White J.D."/>
            <person name="Wiley G.B."/>
            <person name="Wincker P."/>
            <person name="Xing Y."/>
            <person name="Yang L."/>
            <person name="Yao Z."/>
            <person name="Ying F."/>
            <person name="Zhai J."/>
            <person name="Zhou L."/>
            <person name="Zuber A."/>
            <person name="Denarie J."/>
            <person name="Dixon R.A."/>
            <person name="May G.D."/>
            <person name="Schwartz D.C."/>
            <person name="Rogers J."/>
            <person name="Quetier F."/>
            <person name="Town C.D."/>
            <person name="Roe B.A."/>
        </authorList>
    </citation>
    <scope>NUCLEOTIDE SEQUENCE [LARGE SCALE GENOMIC DNA]</scope>
    <source>
        <strain evidence="1">A17</strain>
        <strain evidence="2 3">cv. Jemalong A17</strain>
    </source>
</reference>